<dbReference type="Gene3D" id="3.30.1330.200">
    <property type="match status" value="1"/>
</dbReference>
<dbReference type="PANTHER" id="PTHR35147">
    <property type="entry name" value="CHEMORECEPTOR GLUTAMINE DEAMIDASE CHED-RELATED"/>
    <property type="match status" value="1"/>
</dbReference>
<evidence type="ECO:0000256" key="1">
    <source>
        <dbReference type="ARBA" id="ARBA00022500"/>
    </source>
</evidence>
<dbReference type="InterPro" id="IPR011324">
    <property type="entry name" value="Cytotoxic_necrot_fac-like_cat"/>
</dbReference>
<comment type="function">
    <text evidence="3">Probably deamidates glutamine residues to glutamate on methyl-accepting chemotaxis receptors (MCPs), playing an important role in chemotaxis.</text>
</comment>
<comment type="similarity">
    <text evidence="3">Belongs to the CheD family.</text>
</comment>
<dbReference type="AlphaFoldDB" id="A0A660SLS1"/>
<organism evidence="4 5">
    <name type="scientific">candidate division TA06 bacterium</name>
    <dbReference type="NCBI Taxonomy" id="2250710"/>
    <lineage>
        <taxon>Bacteria</taxon>
        <taxon>Bacteria division TA06</taxon>
    </lineage>
</organism>
<keyword evidence="2 3" id="KW-0378">Hydrolase</keyword>
<evidence type="ECO:0000256" key="3">
    <source>
        <dbReference type="HAMAP-Rule" id="MF_01440"/>
    </source>
</evidence>
<comment type="caution">
    <text evidence="4">The sequence shown here is derived from an EMBL/GenBank/DDBJ whole genome shotgun (WGS) entry which is preliminary data.</text>
</comment>
<dbReference type="Pfam" id="PF03975">
    <property type="entry name" value="CheD"/>
    <property type="match status" value="1"/>
</dbReference>
<dbReference type="GO" id="GO:0006935">
    <property type="term" value="P:chemotaxis"/>
    <property type="evidence" value="ECO:0007669"/>
    <property type="project" value="UniProtKB-UniRule"/>
</dbReference>
<proteinExistence type="inferred from homology"/>
<dbReference type="HAMAP" id="MF_01440">
    <property type="entry name" value="CheD"/>
    <property type="match status" value="1"/>
</dbReference>
<sequence length="159" mass="17217">MKKTAHIGEFIIAKNPSILITNGLGSCIAVALYDKKNKSGGLLHFLLPDSSLSVDVSNPAKFADMGIDQLVYQLVENGSNINNLCAKIIGGANMFSQLPRHALKPIGERNIASARLNLERQGIPIISEDVGANYGRSIEFHLDTGIVIVKSYKMGKLRL</sequence>
<dbReference type="PROSITE" id="PS51257">
    <property type="entry name" value="PROKAR_LIPOPROTEIN"/>
    <property type="match status" value="1"/>
</dbReference>
<evidence type="ECO:0000256" key="2">
    <source>
        <dbReference type="ARBA" id="ARBA00022801"/>
    </source>
</evidence>
<dbReference type="PANTHER" id="PTHR35147:SF1">
    <property type="entry name" value="CHEMORECEPTOR GLUTAMINE DEAMIDASE CHED-RELATED"/>
    <property type="match status" value="1"/>
</dbReference>
<dbReference type="EMBL" id="QNBD01000076">
    <property type="protein sequence ID" value="RKX71795.1"/>
    <property type="molecule type" value="Genomic_DNA"/>
</dbReference>
<evidence type="ECO:0000313" key="4">
    <source>
        <dbReference type="EMBL" id="RKX71795.1"/>
    </source>
</evidence>
<evidence type="ECO:0000313" key="5">
    <source>
        <dbReference type="Proteomes" id="UP000271125"/>
    </source>
</evidence>
<gene>
    <name evidence="3" type="primary">cheD</name>
    <name evidence="4" type="ORF">DRP43_02160</name>
</gene>
<dbReference type="Proteomes" id="UP000271125">
    <property type="component" value="Unassembled WGS sequence"/>
</dbReference>
<dbReference type="CDD" id="cd16352">
    <property type="entry name" value="CheD"/>
    <property type="match status" value="1"/>
</dbReference>
<accession>A0A660SLS1</accession>
<reference evidence="4 5" key="1">
    <citation type="submission" date="2018-06" db="EMBL/GenBank/DDBJ databases">
        <title>Extensive metabolic versatility and redundancy in microbially diverse, dynamic hydrothermal sediments.</title>
        <authorList>
            <person name="Dombrowski N."/>
            <person name="Teske A."/>
            <person name="Baker B.J."/>
        </authorList>
    </citation>
    <scope>NUCLEOTIDE SEQUENCE [LARGE SCALE GENOMIC DNA]</scope>
    <source>
        <strain evidence="4">B10_G13</strain>
    </source>
</reference>
<dbReference type="SUPFAM" id="SSF64438">
    <property type="entry name" value="CNF1/YfiH-like putative cysteine hydrolases"/>
    <property type="match status" value="1"/>
</dbReference>
<comment type="catalytic activity">
    <reaction evidence="3">
        <text>L-glutaminyl-[protein] + H2O = L-glutamyl-[protein] + NH4(+)</text>
        <dbReference type="Rhea" id="RHEA:16441"/>
        <dbReference type="Rhea" id="RHEA-COMP:10207"/>
        <dbReference type="Rhea" id="RHEA-COMP:10208"/>
        <dbReference type="ChEBI" id="CHEBI:15377"/>
        <dbReference type="ChEBI" id="CHEBI:28938"/>
        <dbReference type="ChEBI" id="CHEBI:29973"/>
        <dbReference type="ChEBI" id="CHEBI:30011"/>
        <dbReference type="EC" id="3.5.1.44"/>
    </reaction>
</comment>
<dbReference type="InterPro" id="IPR038592">
    <property type="entry name" value="CheD-like_sf"/>
</dbReference>
<dbReference type="EC" id="3.5.1.44" evidence="3"/>
<keyword evidence="1 3" id="KW-0145">Chemotaxis</keyword>
<protein>
    <recommendedName>
        <fullName evidence="3">Probable chemoreceptor glutamine deamidase CheD</fullName>
        <ecNumber evidence="3">3.5.1.44</ecNumber>
    </recommendedName>
</protein>
<dbReference type="GO" id="GO:0050568">
    <property type="term" value="F:protein-glutamine glutaminase activity"/>
    <property type="evidence" value="ECO:0007669"/>
    <property type="project" value="UniProtKB-UniRule"/>
</dbReference>
<dbReference type="InterPro" id="IPR005659">
    <property type="entry name" value="Chemorcpt_Glu_NH3ase_CheD"/>
</dbReference>
<name>A0A660SLS1_UNCT6</name>